<evidence type="ECO:0000256" key="2">
    <source>
        <dbReference type="ARBA" id="ARBA00022980"/>
    </source>
</evidence>
<dbReference type="PANTHER" id="PTHR11229:SF8">
    <property type="entry name" value="LARGE RIBOSOMAL SUBUNIT PROTEIN UL3M"/>
    <property type="match status" value="1"/>
</dbReference>
<evidence type="ECO:0000256" key="1">
    <source>
        <dbReference type="ARBA" id="ARBA00006540"/>
    </source>
</evidence>
<dbReference type="PANTHER" id="PTHR11229">
    <property type="entry name" value="50S RIBOSOMAL PROTEIN L3"/>
    <property type="match status" value="1"/>
</dbReference>
<comment type="similarity">
    <text evidence="1">Belongs to the universal ribosomal protein uL3 family.</text>
</comment>
<dbReference type="SUPFAM" id="SSF50447">
    <property type="entry name" value="Translation proteins"/>
    <property type="match status" value="1"/>
</dbReference>
<dbReference type="KEGG" id="bdw:94335969"/>
<keyword evidence="3" id="KW-0687">Ribonucleoprotein</keyword>
<dbReference type="GO" id="GO:0006412">
    <property type="term" value="P:translation"/>
    <property type="evidence" value="ECO:0007669"/>
    <property type="project" value="InterPro"/>
</dbReference>
<dbReference type="InterPro" id="IPR019927">
    <property type="entry name" value="Ribosomal_uL3_bac/org-type"/>
</dbReference>
<dbReference type="GO" id="GO:0005762">
    <property type="term" value="C:mitochondrial large ribosomal subunit"/>
    <property type="evidence" value="ECO:0007669"/>
    <property type="project" value="TreeGrafter"/>
</dbReference>
<dbReference type="RefSeq" id="XP_067803267.1">
    <property type="nucleotide sequence ID" value="XM_067946703.1"/>
</dbReference>
<dbReference type="InterPro" id="IPR000597">
    <property type="entry name" value="Ribosomal_uL3"/>
</dbReference>
<accession>A0AAD9PKL3</accession>
<name>A0AAD9PKL3_9APIC</name>
<evidence type="ECO:0000256" key="3">
    <source>
        <dbReference type="ARBA" id="ARBA00023274"/>
    </source>
</evidence>
<dbReference type="GeneID" id="94335969"/>
<gene>
    <name evidence="5" type="ORF">BdWA1_001671</name>
</gene>
<dbReference type="InterPro" id="IPR009000">
    <property type="entry name" value="Transl_B-barrel_sf"/>
</dbReference>
<organism evidence="5 6">
    <name type="scientific">Babesia duncani</name>
    <dbReference type="NCBI Taxonomy" id="323732"/>
    <lineage>
        <taxon>Eukaryota</taxon>
        <taxon>Sar</taxon>
        <taxon>Alveolata</taxon>
        <taxon>Apicomplexa</taxon>
        <taxon>Aconoidasida</taxon>
        <taxon>Piroplasmida</taxon>
        <taxon>Babesiidae</taxon>
        <taxon>Babesia</taxon>
    </lineage>
</organism>
<sequence>MLGFNVSITSSIKNAKCIMLNFFNSINRISNSFFLNGKRFISNEATVQVPATYSPYSSRWIKRISRLNLKKHFSQLDKEALAIPEKEIFTQDQIDKLGIAPIHPIWSTRRCGVLAYKIGCMSLWDDWGVRHPVTVCQVDRCVVLEKKTISKHGYEAVQMGLGFKNINSQSKQNIGRFIKAGVGSKDHIAEFKCSSDCLLPVGHYMSVRHFTPGQWVFVSGWSRAKGFKSAMRRWHFGGQNQSHGTECKAHSAPGSISQGKSVHIVWRNTKMAGHVGPDPRCTNCKVFRIETHRNLLFLKGAVPGEIGSVIKIKDALGKSVRKNRGLHLHYPTFIPKPHMEYPVTIQEPLKERDPFLFADQPMYEHHVK</sequence>
<dbReference type="AlphaFoldDB" id="A0AAD9PKL3"/>
<dbReference type="Gene3D" id="2.40.30.10">
    <property type="entry name" value="Translation factors"/>
    <property type="match status" value="2"/>
</dbReference>
<evidence type="ECO:0000313" key="5">
    <source>
        <dbReference type="EMBL" id="KAK2196425.1"/>
    </source>
</evidence>
<dbReference type="NCBIfam" id="TIGR03625">
    <property type="entry name" value="L3_bact"/>
    <property type="match status" value="1"/>
</dbReference>
<dbReference type="Pfam" id="PF00297">
    <property type="entry name" value="Ribosomal_L3"/>
    <property type="match status" value="1"/>
</dbReference>
<keyword evidence="2 5" id="KW-0689">Ribosomal protein</keyword>
<protein>
    <recommendedName>
        <fullName evidence="4">Large ribosomal subunit protein uL3m</fullName>
    </recommendedName>
</protein>
<reference evidence="5" key="1">
    <citation type="journal article" date="2023" name="Nat. Microbiol.">
        <title>Babesia duncani multi-omics identifies virulence factors and drug targets.</title>
        <authorList>
            <person name="Singh P."/>
            <person name="Lonardi S."/>
            <person name="Liang Q."/>
            <person name="Vydyam P."/>
            <person name="Khabirova E."/>
            <person name="Fang T."/>
            <person name="Gihaz S."/>
            <person name="Thekkiniath J."/>
            <person name="Munshi M."/>
            <person name="Abel S."/>
            <person name="Ciampossin L."/>
            <person name="Batugedara G."/>
            <person name="Gupta M."/>
            <person name="Lu X.M."/>
            <person name="Lenz T."/>
            <person name="Chakravarty S."/>
            <person name="Cornillot E."/>
            <person name="Hu Y."/>
            <person name="Ma W."/>
            <person name="Gonzalez L.M."/>
            <person name="Sanchez S."/>
            <person name="Estrada K."/>
            <person name="Sanchez-Flores A."/>
            <person name="Montero E."/>
            <person name="Harb O.S."/>
            <person name="Le Roch K.G."/>
            <person name="Mamoun C.B."/>
        </authorList>
    </citation>
    <scope>NUCLEOTIDE SEQUENCE</scope>
    <source>
        <strain evidence="5">WA1</strain>
    </source>
</reference>
<dbReference type="GO" id="GO:0003735">
    <property type="term" value="F:structural constituent of ribosome"/>
    <property type="evidence" value="ECO:0007669"/>
    <property type="project" value="InterPro"/>
</dbReference>
<dbReference type="Proteomes" id="UP001214638">
    <property type="component" value="Unassembled WGS sequence"/>
</dbReference>
<proteinExistence type="inferred from homology"/>
<dbReference type="EMBL" id="JALLKP010000002">
    <property type="protein sequence ID" value="KAK2196425.1"/>
    <property type="molecule type" value="Genomic_DNA"/>
</dbReference>
<evidence type="ECO:0000313" key="6">
    <source>
        <dbReference type="Proteomes" id="UP001214638"/>
    </source>
</evidence>
<comment type="caution">
    <text evidence="5">The sequence shown here is derived from an EMBL/GenBank/DDBJ whole genome shotgun (WGS) entry which is preliminary data.</text>
</comment>
<evidence type="ECO:0000256" key="4">
    <source>
        <dbReference type="ARBA" id="ARBA00035209"/>
    </source>
</evidence>
<keyword evidence="6" id="KW-1185">Reference proteome</keyword>